<keyword evidence="2" id="KW-1003">Cell membrane</keyword>
<dbReference type="PROSITE" id="PS50885">
    <property type="entry name" value="HAMP"/>
    <property type="match status" value="1"/>
</dbReference>
<dbReference type="CDD" id="cd18774">
    <property type="entry name" value="PDC2_HK_sensor"/>
    <property type="match status" value="1"/>
</dbReference>
<dbReference type="Gene3D" id="3.30.70.270">
    <property type="match status" value="1"/>
</dbReference>
<dbReference type="CDD" id="cd06225">
    <property type="entry name" value="HAMP"/>
    <property type="match status" value="1"/>
</dbReference>
<dbReference type="SUPFAM" id="SSF55073">
    <property type="entry name" value="Nucleotide cyclase"/>
    <property type="match status" value="1"/>
</dbReference>
<evidence type="ECO:0000313" key="9">
    <source>
        <dbReference type="EMBL" id="SBT09951.1"/>
    </source>
</evidence>
<feature type="transmembrane region" description="Helical" evidence="6">
    <location>
        <begin position="12"/>
        <end position="33"/>
    </location>
</feature>
<dbReference type="CDD" id="cd01949">
    <property type="entry name" value="GGDEF"/>
    <property type="match status" value="1"/>
</dbReference>
<keyword evidence="5 6" id="KW-0472">Membrane</keyword>
<organism evidence="9 10">
    <name type="scientific">Candidatus Propionivibrio aalborgensis</name>
    <dbReference type="NCBI Taxonomy" id="1860101"/>
    <lineage>
        <taxon>Bacteria</taxon>
        <taxon>Pseudomonadati</taxon>
        <taxon>Pseudomonadota</taxon>
        <taxon>Betaproteobacteria</taxon>
        <taxon>Rhodocyclales</taxon>
        <taxon>Rhodocyclaceae</taxon>
        <taxon>Propionivibrio</taxon>
    </lineage>
</organism>
<dbReference type="InterPro" id="IPR003660">
    <property type="entry name" value="HAMP_dom"/>
</dbReference>
<accession>A0A1A8XZ18</accession>
<dbReference type="EMBL" id="FLQY01000290">
    <property type="protein sequence ID" value="SBT09951.1"/>
    <property type="molecule type" value="Genomic_DNA"/>
</dbReference>
<dbReference type="Pfam" id="PF02743">
    <property type="entry name" value="dCache_1"/>
    <property type="match status" value="1"/>
</dbReference>
<dbReference type="AlphaFoldDB" id="A0A1A8XZ18"/>
<dbReference type="GO" id="GO:0007165">
    <property type="term" value="P:signal transduction"/>
    <property type="evidence" value="ECO:0007669"/>
    <property type="project" value="InterPro"/>
</dbReference>
<proteinExistence type="predicted"/>
<dbReference type="InterPro" id="IPR000160">
    <property type="entry name" value="GGDEF_dom"/>
</dbReference>
<evidence type="ECO:0000259" key="7">
    <source>
        <dbReference type="PROSITE" id="PS50885"/>
    </source>
</evidence>
<dbReference type="GO" id="GO:0005886">
    <property type="term" value="C:plasma membrane"/>
    <property type="evidence" value="ECO:0007669"/>
    <property type="project" value="UniProtKB-SubCell"/>
</dbReference>
<gene>
    <name evidence="9" type="ORF">PROAA_360027</name>
</gene>
<evidence type="ECO:0000259" key="8">
    <source>
        <dbReference type="PROSITE" id="PS50887"/>
    </source>
</evidence>
<name>A0A1A8XZ18_9RHOO</name>
<comment type="subcellular location">
    <subcellularLocation>
        <location evidence="1">Cell membrane</location>
        <topology evidence="1">Multi-pass membrane protein</topology>
    </subcellularLocation>
</comment>
<dbReference type="PANTHER" id="PTHR46663:SF2">
    <property type="entry name" value="GGDEF DOMAIN-CONTAINING PROTEIN"/>
    <property type="match status" value="1"/>
</dbReference>
<evidence type="ECO:0000256" key="1">
    <source>
        <dbReference type="ARBA" id="ARBA00004651"/>
    </source>
</evidence>
<feature type="domain" description="HAMP" evidence="7">
    <location>
        <begin position="366"/>
        <end position="418"/>
    </location>
</feature>
<dbReference type="InterPro" id="IPR052163">
    <property type="entry name" value="DGC-Regulatory_Protein"/>
</dbReference>
<dbReference type="PANTHER" id="PTHR46663">
    <property type="entry name" value="DIGUANYLATE CYCLASE DGCT-RELATED"/>
    <property type="match status" value="1"/>
</dbReference>
<keyword evidence="10" id="KW-1185">Reference proteome</keyword>
<dbReference type="NCBIfam" id="TIGR00254">
    <property type="entry name" value="GGDEF"/>
    <property type="match status" value="1"/>
</dbReference>
<dbReference type="InterPro" id="IPR033479">
    <property type="entry name" value="dCache_1"/>
</dbReference>
<evidence type="ECO:0000313" key="10">
    <source>
        <dbReference type="Proteomes" id="UP000199600"/>
    </source>
</evidence>
<evidence type="ECO:0000256" key="6">
    <source>
        <dbReference type="SAM" id="Phobius"/>
    </source>
</evidence>
<evidence type="ECO:0000256" key="5">
    <source>
        <dbReference type="ARBA" id="ARBA00023136"/>
    </source>
</evidence>
<dbReference type="InterPro" id="IPR029787">
    <property type="entry name" value="Nucleotide_cyclase"/>
</dbReference>
<dbReference type="SMART" id="SM00304">
    <property type="entry name" value="HAMP"/>
    <property type="match status" value="1"/>
</dbReference>
<reference evidence="9 10" key="1">
    <citation type="submission" date="2016-06" db="EMBL/GenBank/DDBJ databases">
        <authorList>
            <person name="Kjaerup R.B."/>
            <person name="Dalgaard T.S."/>
            <person name="Juul-Madsen H.R."/>
        </authorList>
    </citation>
    <scope>NUCLEOTIDE SEQUENCE [LARGE SCALE GENOMIC DNA]</scope>
    <source>
        <strain evidence="9">2</strain>
    </source>
</reference>
<evidence type="ECO:0000256" key="4">
    <source>
        <dbReference type="ARBA" id="ARBA00022989"/>
    </source>
</evidence>
<dbReference type="Gene3D" id="6.10.340.10">
    <property type="match status" value="1"/>
</dbReference>
<dbReference type="SUPFAM" id="SSF103190">
    <property type="entry name" value="Sensory domain-like"/>
    <property type="match status" value="1"/>
</dbReference>
<protein>
    <submittedName>
        <fullName evidence="9">Diguanylate cyclase (GGDEF) domain-containing protein</fullName>
    </submittedName>
</protein>
<keyword evidence="3 6" id="KW-0812">Transmembrane</keyword>
<sequence length="579" mass="64486">MRLFSFLSLRQWLTLPYIALVFGVAVLIGALSYRTGSQAVDTVAHHLLLETVARIGQAVDRHVVGSAAALEAAFPNGMPAPDTIDADLPALRTRFWIATSLHIDPNNYVYYGNRHGQFFGLWRFNVQDAELRLKLQADRPRQKFRFSGINGVPSEPTTEQKMYEPRARPWYKSGEDNLSHTWTSIYIDFTTAELVATRARRVLDAQGGLQGVVATDLSLKRLNDFVRKLSLSDNAVAFIIEPDGKLIASSRSANTMPHPDGTNARINASDSDNELQRAAYAQVLGFAATGNKIDRALTQRFAGPNDQVVELALDRVRDDAGLDWIIVVAVPRSDFMQGVTANVQRTVVIGVFGALAAVAIGLSILGWVGRDIRRLTQAAQDVGEGRLEVPLDVHRNDEIGVLANTFRHMQHRLRTDLLTGLGNRDVMIRSISSRIEKARRTGDSMPFAVLFVDLNNFKLINDRFGHDAGDRVLMEIGNRLLKASRACDRVARYAGDEFLLMINDIPSRQVAEQIRHNIEELLREPLQTVDVSSLPEAVLMSGSVGMAFYPDDGDNADELIKRSDHDMFERKRTWQSDCI</sequence>
<dbReference type="RefSeq" id="WP_186411781.1">
    <property type="nucleotide sequence ID" value="NZ_FLQY01000290.1"/>
</dbReference>
<dbReference type="Proteomes" id="UP000199600">
    <property type="component" value="Unassembled WGS sequence"/>
</dbReference>
<keyword evidence="4 6" id="KW-1133">Transmembrane helix</keyword>
<dbReference type="InterPro" id="IPR043128">
    <property type="entry name" value="Rev_trsase/Diguanyl_cyclase"/>
</dbReference>
<dbReference type="Pfam" id="PF00990">
    <property type="entry name" value="GGDEF"/>
    <property type="match status" value="1"/>
</dbReference>
<dbReference type="SMART" id="SM00267">
    <property type="entry name" value="GGDEF"/>
    <property type="match status" value="1"/>
</dbReference>
<dbReference type="InterPro" id="IPR029151">
    <property type="entry name" value="Sensor-like_sf"/>
</dbReference>
<evidence type="ECO:0000256" key="3">
    <source>
        <dbReference type="ARBA" id="ARBA00022692"/>
    </source>
</evidence>
<dbReference type="Gene3D" id="3.30.450.20">
    <property type="entry name" value="PAS domain"/>
    <property type="match status" value="1"/>
</dbReference>
<dbReference type="SUPFAM" id="SSF158472">
    <property type="entry name" value="HAMP domain-like"/>
    <property type="match status" value="1"/>
</dbReference>
<feature type="transmembrane region" description="Helical" evidence="6">
    <location>
        <begin position="347"/>
        <end position="368"/>
    </location>
</feature>
<dbReference type="PROSITE" id="PS50887">
    <property type="entry name" value="GGDEF"/>
    <property type="match status" value="1"/>
</dbReference>
<evidence type="ECO:0000256" key="2">
    <source>
        <dbReference type="ARBA" id="ARBA00022475"/>
    </source>
</evidence>
<feature type="domain" description="GGDEF" evidence="8">
    <location>
        <begin position="445"/>
        <end position="579"/>
    </location>
</feature>